<evidence type="ECO:0000313" key="11">
    <source>
        <dbReference type="Proteomes" id="UP000053477"/>
    </source>
</evidence>
<dbReference type="STRING" id="27342.A0A0H2RP78"/>
<comment type="cofactor">
    <cofactor evidence="1 9">
        <name>heme</name>
        <dbReference type="ChEBI" id="CHEBI:30413"/>
    </cofactor>
</comment>
<dbReference type="Pfam" id="PF00067">
    <property type="entry name" value="p450"/>
    <property type="match status" value="2"/>
</dbReference>
<keyword evidence="5 9" id="KW-0479">Metal-binding</keyword>
<dbReference type="InterPro" id="IPR036396">
    <property type="entry name" value="Cyt_P450_sf"/>
</dbReference>
<evidence type="ECO:0000256" key="2">
    <source>
        <dbReference type="ARBA" id="ARBA00005179"/>
    </source>
</evidence>
<comment type="pathway">
    <text evidence="2">Secondary metabolite biosynthesis.</text>
</comment>
<dbReference type="InParanoid" id="A0A0H2RP78"/>
<evidence type="ECO:0000256" key="5">
    <source>
        <dbReference type="ARBA" id="ARBA00022723"/>
    </source>
</evidence>
<evidence type="ECO:0000256" key="6">
    <source>
        <dbReference type="ARBA" id="ARBA00023002"/>
    </source>
</evidence>
<dbReference type="PANTHER" id="PTHR24305">
    <property type="entry name" value="CYTOCHROME P450"/>
    <property type="match status" value="1"/>
</dbReference>
<keyword evidence="11" id="KW-1185">Reference proteome</keyword>
<dbReference type="GO" id="GO:0005506">
    <property type="term" value="F:iron ion binding"/>
    <property type="evidence" value="ECO:0007669"/>
    <property type="project" value="InterPro"/>
</dbReference>
<sequence length="504" mass="56406">MEDIVIYSAVCLASFTLWRLVRSFFVPSPLSKVPGPPGASPVTGHLQHIFGDDAWNFHEHLLDYGGVAKVNGLMNEEQLYISDPVALNHIILKGHESFEQDTMILSMAPVIWGPAFAGLPGDHHKKQRKMLNPVFSVQHMRGLVPVLYPIAYELRDVFVKKIKSGQNVIDVFHWTSLAALEFIGRGGLGHAFDALNLYKKNEYNEYIKAAISTMTSMAPVMALLPYIGNIGPAWFRRKIVDWTPSKTIHKLRDIVDVMHSTSVGIYRRKKAALEMGEDALMSEVANGKDIMTILYAQAKLRKEVNDAREKYGGQDLDYDELMSLPYLDAICRETLRLHPPTGVVWREAVQDTVLPMRHPMKLVGSKEEVTSLPLKKGTKVIISILNANRSKEIWGEDAAEWKPERWLNPLPDSVAKAKLPGVFSNMMTFVGGGRACIGFKFAELEMKMLLFVLLESFSFSIEDGMDITWSFKVIKQPSVVGADGKPGQKSELPLRISLLPGTNF</sequence>
<keyword evidence="6" id="KW-0560">Oxidoreductase</keyword>
<protein>
    <submittedName>
        <fullName evidence="10">Cytochrome P450</fullName>
    </submittedName>
</protein>
<dbReference type="InterPro" id="IPR001128">
    <property type="entry name" value="Cyt_P450"/>
</dbReference>
<evidence type="ECO:0000313" key="10">
    <source>
        <dbReference type="EMBL" id="KLO13664.1"/>
    </source>
</evidence>
<reference evidence="10 11" key="1">
    <citation type="submission" date="2015-04" db="EMBL/GenBank/DDBJ databases">
        <title>Complete genome sequence of Schizopora paradoxa KUC8140, a cosmopolitan wood degrader in East Asia.</title>
        <authorList>
            <consortium name="DOE Joint Genome Institute"/>
            <person name="Min B."/>
            <person name="Park H."/>
            <person name="Jang Y."/>
            <person name="Kim J.-J."/>
            <person name="Kim K.H."/>
            <person name="Pangilinan J."/>
            <person name="Lipzen A."/>
            <person name="Riley R."/>
            <person name="Grigoriev I.V."/>
            <person name="Spatafora J.W."/>
            <person name="Choi I.-G."/>
        </authorList>
    </citation>
    <scope>NUCLEOTIDE SEQUENCE [LARGE SCALE GENOMIC DNA]</scope>
    <source>
        <strain evidence="10 11">KUC8140</strain>
    </source>
</reference>
<dbReference type="Gene3D" id="1.10.630.10">
    <property type="entry name" value="Cytochrome P450"/>
    <property type="match status" value="2"/>
</dbReference>
<dbReference type="PRINTS" id="PR00465">
    <property type="entry name" value="EP450IV"/>
</dbReference>
<dbReference type="GO" id="GO:0016705">
    <property type="term" value="F:oxidoreductase activity, acting on paired donors, with incorporation or reduction of molecular oxygen"/>
    <property type="evidence" value="ECO:0007669"/>
    <property type="project" value="InterPro"/>
</dbReference>
<dbReference type="Proteomes" id="UP000053477">
    <property type="component" value="Unassembled WGS sequence"/>
</dbReference>
<keyword evidence="4 9" id="KW-0349">Heme</keyword>
<accession>A0A0H2RP78</accession>
<dbReference type="SUPFAM" id="SSF48264">
    <property type="entry name" value="Cytochrome P450"/>
    <property type="match status" value="1"/>
</dbReference>
<gene>
    <name evidence="10" type="ORF">SCHPADRAFT_940211</name>
</gene>
<feature type="binding site" description="axial binding residue" evidence="9">
    <location>
        <position position="436"/>
    </location>
    <ligand>
        <name>heme</name>
        <dbReference type="ChEBI" id="CHEBI:30413"/>
    </ligand>
    <ligandPart>
        <name>Fe</name>
        <dbReference type="ChEBI" id="CHEBI:18248"/>
    </ligandPart>
</feature>
<dbReference type="InterPro" id="IPR050121">
    <property type="entry name" value="Cytochrome_P450_monoxygenase"/>
</dbReference>
<dbReference type="EMBL" id="KQ085956">
    <property type="protein sequence ID" value="KLO13664.1"/>
    <property type="molecule type" value="Genomic_DNA"/>
</dbReference>
<comment type="similarity">
    <text evidence="3">Belongs to the cytochrome P450 family.</text>
</comment>
<keyword evidence="7 9" id="KW-0408">Iron</keyword>
<dbReference type="PANTHER" id="PTHR24305:SF166">
    <property type="entry name" value="CYTOCHROME P450 12A4, MITOCHONDRIAL-RELATED"/>
    <property type="match status" value="1"/>
</dbReference>
<keyword evidence="8" id="KW-0503">Monooxygenase</keyword>
<evidence type="ECO:0000256" key="8">
    <source>
        <dbReference type="ARBA" id="ARBA00023033"/>
    </source>
</evidence>
<dbReference type="InterPro" id="IPR002403">
    <property type="entry name" value="Cyt_P450_E_grp-IV"/>
</dbReference>
<name>A0A0H2RP78_9AGAM</name>
<dbReference type="OrthoDB" id="1470350at2759"/>
<evidence type="ECO:0000256" key="3">
    <source>
        <dbReference type="ARBA" id="ARBA00010617"/>
    </source>
</evidence>
<dbReference type="AlphaFoldDB" id="A0A0H2RP78"/>
<evidence type="ECO:0000256" key="9">
    <source>
        <dbReference type="PIRSR" id="PIRSR602403-1"/>
    </source>
</evidence>
<organism evidence="10 11">
    <name type="scientific">Schizopora paradoxa</name>
    <dbReference type="NCBI Taxonomy" id="27342"/>
    <lineage>
        <taxon>Eukaryota</taxon>
        <taxon>Fungi</taxon>
        <taxon>Dikarya</taxon>
        <taxon>Basidiomycota</taxon>
        <taxon>Agaricomycotina</taxon>
        <taxon>Agaricomycetes</taxon>
        <taxon>Hymenochaetales</taxon>
        <taxon>Schizoporaceae</taxon>
        <taxon>Schizopora</taxon>
    </lineage>
</organism>
<dbReference type="GO" id="GO:0004497">
    <property type="term" value="F:monooxygenase activity"/>
    <property type="evidence" value="ECO:0007669"/>
    <property type="project" value="UniProtKB-KW"/>
</dbReference>
<dbReference type="GO" id="GO:0020037">
    <property type="term" value="F:heme binding"/>
    <property type="evidence" value="ECO:0007669"/>
    <property type="project" value="InterPro"/>
</dbReference>
<evidence type="ECO:0000256" key="1">
    <source>
        <dbReference type="ARBA" id="ARBA00001971"/>
    </source>
</evidence>
<evidence type="ECO:0000256" key="7">
    <source>
        <dbReference type="ARBA" id="ARBA00023004"/>
    </source>
</evidence>
<proteinExistence type="inferred from homology"/>
<evidence type="ECO:0000256" key="4">
    <source>
        <dbReference type="ARBA" id="ARBA00022617"/>
    </source>
</evidence>